<dbReference type="PANTHER" id="PTHR43877">
    <property type="entry name" value="AMINOALKYLPHOSPHONATE N-ACETYLTRANSFERASE-RELATED-RELATED"/>
    <property type="match status" value="1"/>
</dbReference>
<sequence length="285" mass="31802">MKWIQTHALTARQQEQIRSLQETCRRAEPFGHSVFLSGELNHFGEMDCFFLGYEGQALAAVLTLFQPDAREAEVTAFVRPDLRRQGRFTALFAAARAELERFGVSSVLFFHEPVCASGGEVLKRFPVERHHTEYLMEYDRTAAPAVPVLPLELEPATRELLPRLAELSAAAFGDAAADSREKVERFFTAPAVSGYAARLDGRVAGHLFCNTEGGEAYLCDFCVEPALQGRGIGRSILALVLARVRRETELPIRLEVDAVNDRALGLYTACGFRETARCDYWRMAL</sequence>
<dbReference type="SUPFAM" id="SSF55729">
    <property type="entry name" value="Acyl-CoA N-acyltransferases (Nat)"/>
    <property type="match status" value="1"/>
</dbReference>
<evidence type="ECO:0000313" key="4">
    <source>
        <dbReference type="EMBL" id="MBC5734008.1"/>
    </source>
</evidence>
<accession>A0A8J6J582</accession>
<dbReference type="InterPro" id="IPR000182">
    <property type="entry name" value="GNAT_dom"/>
</dbReference>
<dbReference type="InterPro" id="IPR050832">
    <property type="entry name" value="Bact_Acetyltransf"/>
</dbReference>
<dbReference type="EMBL" id="JACOPP010000012">
    <property type="protein sequence ID" value="MBC5734008.1"/>
    <property type="molecule type" value="Genomic_DNA"/>
</dbReference>
<evidence type="ECO:0000259" key="3">
    <source>
        <dbReference type="PROSITE" id="PS51186"/>
    </source>
</evidence>
<evidence type="ECO:0000256" key="1">
    <source>
        <dbReference type="ARBA" id="ARBA00022679"/>
    </source>
</evidence>
<name>A0A8J6J582_9FIRM</name>
<dbReference type="CDD" id="cd04301">
    <property type="entry name" value="NAT_SF"/>
    <property type="match status" value="1"/>
</dbReference>
<organism evidence="4 5">
    <name type="scientific">Lawsonibacter hominis</name>
    <dbReference type="NCBI Taxonomy" id="2763053"/>
    <lineage>
        <taxon>Bacteria</taxon>
        <taxon>Bacillati</taxon>
        <taxon>Bacillota</taxon>
        <taxon>Clostridia</taxon>
        <taxon>Eubacteriales</taxon>
        <taxon>Oscillospiraceae</taxon>
        <taxon>Lawsonibacter</taxon>
    </lineage>
</organism>
<keyword evidence="1" id="KW-0808">Transferase</keyword>
<comment type="caution">
    <text evidence="4">The sequence shown here is derived from an EMBL/GenBank/DDBJ whole genome shotgun (WGS) entry which is preliminary data.</text>
</comment>
<dbReference type="RefSeq" id="WP_186907899.1">
    <property type="nucleotide sequence ID" value="NZ_JACOPP010000012.1"/>
</dbReference>
<dbReference type="Gene3D" id="3.40.630.30">
    <property type="match status" value="1"/>
</dbReference>
<feature type="domain" description="N-acetyltransferase" evidence="3">
    <location>
        <begin position="151"/>
        <end position="285"/>
    </location>
</feature>
<protein>
    <submittedName>
        <fullName evidence="4">GNAT family N-acetyltransferase</fullName>
    </submittedName>
</protein>
<dbReference type="AlphaFoldDB" id="A0A8J6J582"/>
<dbReference type="Pfam" id="PF00583">
    <property type="entry name" value="Acetyltransf_1"/>
    <property type="match status" value="1"/>
</dbReference>
<dbReference type="GO" id="GO:0016747">
    <property type="term" value="F:acyltransferase activity, transferring groups other than amino-acyl groups"/>
    <property type="evidence" value="ECO:0007669"/>
    <property type="project" value="InterPro"/>
</dbReference>
<keyword evidence="5" id="KW-1185">Reference proteome</keyword>
<dbReference type="PROSITE" id="PS51186">
    <property type="entry name" value="GNAT"/>
    <property type="match status" value="2"/>
</dbReference>
<proteinExistence type="predicted"/>
<gene>
    <name evidence="4" type="ORF">H8S57_09755</name>
</gene>
<feature type="domain" description="N-acetyltransferase" evidence="3">
    <location>
        <begin position="4"/>
        <end position="141"/>
    </location>
</feature>
<dbReference type="InterPro" id="IPR016181">
    <property type="entry name" value="Acyl_CoA_acyltransferase"/>
</dbReference>
<reference evidence="4" key="1">
    <citation type="submission" date="2020-08" db="EMBL/GenBank/DDBJ databases">
        <title>Genome public.</title>
        <authorList>
            <person name="Liu C."/>
            <person name="Sun Q."/>
        </authorList>
    </citation>
    <scope>NUCLEOTIDE SEQUENCE</scope>
    <source>
        <strain evidence="4">NSJ-51</strain>
    </source>
</reference>
<keyword evidence="2" id="KW-0012">Acyltransferase</keyword>
<evidence type="ECO:0000313" key="5">
    <source>
        <dbReference type="Proteomes" id="UP000661435"/>
    </source>
</evidence>
<dbReference type="PANTHER" id="PTHR43877:SF2">
    <property type="entry name" value="AMINOALKYLPHOSPHONATE N-ACETYLTRANSFERASE-RELATED"/>
    <property type="match status" value="1"/>
</dbReference>
<evidence type="ECO:0000256" key="2">
    <source>
        <dbReference type="ARBA" id="ARBA00023315"/>
    </source>
</evidence>
<dbReference type="Proteomes" id="UP000661435">
    <property type="component" value="Unassembled WGS sequence"/>
</dbReference>